<reference evidence="1" key="1">
    <citation type="journal article" date="2014" name="Front. Microbiol.">
        <title>High frequency of phylogenetically diverse reductive dehalogenase-homologous genes in deep subseafloor sedimentary metagenomes.</title>
        <authorList>
            <person name="Kawai M."/>
            <person name="Futagami T."/>
            <person name="Toyoda A."/>
            <person name="Takaki Y."/>
            <person name="Nishi S."/>
            <person name="Hori S."/>
            <person name="Arai W."/>
            <person name="Tsubouchi T."/>
            <person name="Morono Y."/>
            <person name="Uchiyama I."/>
            <person name="Ito T."/>
            <person name="Fujiyama A."/>
            <person name="Inagaki F."/>
            <person name="Takami H."/>
        </authorList>
    </citation>
    <scope>NUCLEOTIDE SEQUENCE</scope>
    <source>
        <strain evidence="1">Expedition CK06-06</strain>
    </source>
</reference>
<evidence type="ECO:0000313" key="1">
    <source>
        <dbReference type="EMBL" id="GAI91620.1"/>
    </source>
</evidence>
<accession>X1TVN6</accession>
<dbReference type="AlphaFoldDB" id="X1TVN6"/>
<protein>
    <submittedName>
        <fullName evidence="1">Uncharacterized protein</fullName>
    </submittedName>
</protein>
<organism evidence="1">
    <name type="scientific">marine sediment metagenome</name>
    <dbReference type="NCBI Taxonomy" id="412755"/>
    <lineage>
        <taxon>unclassified sequences</taxon>
        <taxon>metagenomes</taxon>
        <taxon>ecological metagenomes</taxon>
    </lineage>
</organism>
<sequence>PHRPNLMVWGVCEEGNTLFHNLDDLSVAFTKYVKTNLNLDTIS</sequence>
<name>X1TVN6_9ZZZZ</name>
<comment type="caution">
    <text evidence="1">The sequence shown here is derived from an EMBL/GenBank/DDBJ whole genome shotgun (WGS) entry which is preliminary data.</text>
</comment>
<proteinExistence type="predicted"/>
<gene>
    <name evidence="1" type="ORF">S12H4_40258</name>
</gene>
<dbReference type="EMBL" id="BARW01024417">
    <property type="protein sequence ID" value="GAI91620.1"/>
    <property type="molecule type" value="Genomic_DNA"/>
</dbReference>
<feature type="non-terminal residue" evidence="1">
    <location>
        <position position="1"/>
    </location>
</feature>